<dbReference type="Proteomes" id="UP000823388">
    <property type="component" value="Chromosome 9K"/>
</dbReference>
<accession>A0A8T0NAQ2</accession>
<name>A0A8T0NAQ2_PANVG</name>
<organism evidence="2 3">
    <name type="scientific">Panicum virgatum</name>
    <name type="common">Blackwell switchgrass</name>
    <dbReference type="NCBI Taxonomy" id="38727"/>
    <lineage>
        <taxon>Eukaryota</taxon>
        <taxon>Viridiplantae</taxon>
        <taxon>Streptophyta</taxon>
        <taxon>Embryophyta</taxon>
        <taxon>Tracheophyta</taxon>
        <taxon>Spermatophyta</taxon>
        <taxon>Magnoliopsida</taxon>
        <taxon>Liliopsida</taxon>
        <taxon>Poales</taxon>
        <taxon>Poaceae</taxon>
        <taxon>PACMAD clade</taxon>
        <taxon>Panicoideae</taxon>
        <taxon>Panicodae</taxon>
        <taxon>Paniceae</taxon>
        <taxon>Panicinae</taxon>
        <taxon>Panicum</taxon>
        <taxon>Panicum sect. Hiantes</taxon>
    </lineage>
</organism>
<comment type="caution">
    <text evidence="2">The sequence shown here is derived from an EMBL/GenBank/DDBJ whole genome shotgun (WGS) entry which is preliminary data.</text>
</comment>
<evidence type="ECO:0000256" key="1">
    <source>
        <dbReference type="SAM" id="MobiDB-lite"/>
    </source>
</evidence>
<feature type="compositionally biased region" description="Polar residues" evidence="1">
    <location>
        <begin position="102"/>
        <end position="112"/>
    </location>
</feature>
<dbReference type="AlphaFoldDB" id="A0A8T0NAQ2"/>
<reference evidence="2" key="1">
    <citation type="submission" date="2020-05" db="EMBL/GenBank/DDBJ databases">
        <title>WGS assembly of Panicum virgatum.</title>
        <authorList>
            <person name="Lovell J.T."/>
            <person name="Jenkins J."/>
            <person name="Shu S."/>
            <person name="Juenger T.E."/>
            <person name="Schmutz J."/>
        </authorList>
    </citation>
    <scope>NUCLEOTIDE SEQUENCE</scope>
    <source>
        <strain evidence="2">AP13</strain>
    </source>
</reference>
<feature type="compositionally biased region" description="Basic and acidic residues" evidence="1">
    <location>
        <begin position="72"/>
        <end position="84"/>
    </location>
</feature>
<proteinExistence type="predicted"/>
<gene>
    <name evidence="2" type="ORF">PVAP13_9KG426467</name>
</gene>
<evidence type="ECO:0000313" key="3">
    <source>
        <dbReference type="Proteomes" id="UP000823388"/>
    </source>
</evidence>
<feature type="region of interest" description="Disordered" evidence="1">
    <location>
        <begin position="1"/>
        <end position="180"/>
    </location>
</feature>
<feature type="compositionally biased region" description="Basic residues" evidence="1">
    <location>
        <begin position="51"/>
        <end position="71"/>
    </location>
</feature>
<dbReference type="EMBL" id="CM029053">
    <property type="protein sequence ID" value="KAG2545362.1"/>
    <property type="molecule type" value="Genomic_DNA"/>
</dbReference>
<protein>
    <submittedName>
        <fullName evidence="2">Uncharacterized protein</fullName>
    </submittedName>
</protein>
<feature type="compositionally biased region" description="Basic and acidic residues" evidence="1">
    <location>
        <begin position="171"/>
        <end position="180"/>
    </location>
</feature>
<keyword evidence="3" id="KW-1185">Reference proteome</keyword>
<sequence length="180" mass="19732">MRRGRGFDSGRSFPASRSRCRRWLSPPSVAHRHPRHLGPAGAQGMAVLPYRARRGGRCNRAPRRRRHAPPARRREGHAAADEQGRAAAQVQLRRRPPWLAWSGTSTQSTTGCRSFWDDAAAARQRHDQAQAVAADGARSTRMHSTRPPAGPRAPCPPPPPASSSHGCEPVSGRERKKVGE</sequence>
<evidence type="ECO:0000313" key="2">
    <source>
        <dbReference type="EMBL" id="KAG2545362.1"/>
    </source>
</evidence>
<feature type="compositionally biased region" description="Pro residues" evidence="1">
    <location>
        <begin position="148"/>
        <end position="161"/>
    </location>
</feature>